<evidence type="ECO:0000313" key="4">
    <source>
        <dbReference type="EMBL" id="CEH14175.1"/>
    </source>
</evidence>
<dbReference type="AlphaFoldDB" id="A0A0P1BDC8"/>
<dbReference type="SUPFAM" id="SSF118359">
    <property type="entry name" value="Expressed protein At2g23090/F21P24.15"/>
    <property type="match status" value="1"/>
</dbReference>
<feature type="compositionally biased region" description="Basic and acidic residues" evidence="1">
    <location>
        <begin position="9"/>
        <end position="20"/>
    </location>
</feature>
<name>A0A0P1BDC8_9BASI</name>
<protein>
    <submittedName>
        <fullName evidence="4">Zinc finger protein 706</fullName>
    </submittedName>
</protein>
<feature type="region of interest" description="Disordered" evidence="1">
    <location>
        <begin position="1"/>
        <end position="28"/>
    </location>
</feature>
<dbReference type="InterPro" id="IPR039713">
    <property type="entry name" value="At2g23090-like"/>
</dbReference>
<dbReference type="InterPro" id="IPR039438">
    <property type="entry name" value="At2g23090-like_Znf"/>
</dbReference>
<sequence length="76" mass="8265">MGNGNRAQQKRERNAKEAKKGPTSQLKANQASLTVQCGICKHPFMSTVRAPALMEHINGKHPGKDIKTCFPTFSAA</sequence>
<evidence type="ECO:0000259" key="3">
    <source>
        <dbReference type="Pfam" id="PF12907"/>
    </source>
</evidence>
<dbReference type="EMBL" id="CCYA01000240">
    <property type="protein sequence ID" value="CEH14175.1"/>
    <property type="molecule type" value="Genomic_DNA"/>
</dbReference>
<evidence type="ECO:0000256" key="1">
    <source>
        <dbReference type="SAM" id="MobiDB-lite"/>
    </source>
</evidence>
<evidence type="ECO:0000259" key="2">
    <source>
        <dbReference type="Pfam" id="PF04419"/>
    </source>
</evidence>
<dbReference type="Pfam" id="PF04419">
    <property type="entry name" value="SERF-like_N"/>
    <property type="match status" value="1"/>
</dbReference>
<dbReference type="OrthoDB" id="370932at2759"/>
<dbReference type="PANTHER" id="PTHR33788">
    <property type="entry name" value="OS07G0114300 PROTEIN"/>
    <property type="match status" value="1"/>
</dbReference>
<dbReference type="Proteomes" id="UP000054845">
    <property type="component" value="Unassembled WGS sequence"/>
</dbReference>
<accession>A0A0P1BDC8</accession>
<dbReference type="Gene3D" id="4.10.1050.10">
    <property type="entry name" value="At2g23090-like"/>
    <property type="match status" value="1"/>
</dbReference>
<dbReference type="InterPro" id="IPR026939">
    <property type="entry name" value="ZNF706/At2g23090_sf"/>
</dbReference>
<dbReference type="InterPro" id="IPR007513">
    <property type="entry name" value="SERF-like_N"/>
</dbReference>
<dbReference type="Pfam" id="PF12907">
    <property type="entry name" value="zf-met2"/>
    <property type="match status" value="1"/>
</dbReference>
<dbReference type="PANTHER" id="PTHR33788:SF1">
    <property type="entry name" value="ZINC-BINDING PROTEIN"/>
    <property type="match status" value="1"/>
</dbReference>
<evidence type="ECO:0000313" key="5">
    <source>
        <dbReference type="Proteomes" id="UP000054845"/>
    </source>
</evidence>
<organism evidence="4 5">
    <name type="scientific">Ceraceosorus bombacis</name>
    <dbReference type="NCBI Taxonomy" id="401625"/>
    <lineage>
        <taxon>Eukaryota</taxon>
        <taxon>Fungi</taxon>
        <taxon>Dikarya</taxon>
        <taxon>Basidiomycota</taxon>
        <taxon>Ustilaginomycotina</taxon>
        <taxon>Exobasidiomycetes</taxon>
        <taxon>Ceraceosorales</taxon>
        <taxon>Ceraceosoraceae</taxon>
        <taxon>Ceraceosorus</taxon>
    </lineage>
</organism>
<keyword evidence="5" id="KW-1185">Reference proteome</keyword>
<reference evidence="5" key="1">
    <citation type="submission" date="2014-09" db="EMBL/GenBank/DDBJ databases">
        <authorList>
            <person name="Sharma Rahul"/>
            <person name="Thines Marco"/>
        </authorList>
    </citation>
    <scope>NUCLEOTIDE SEQUENCE [LARGE SCALE GENOMIC DNA]</scope>
</reference>
<proteinExistence type="predicted"/>
<feature type="domain" description="At2g23090-like zinc-binding" evidence="3">
    <location>
        <begin position="36"/>
        <end position="72"/>
    </location>
</feature>
<feature type="domain" description="Small EDRK-rich factor-like N-terminal" evidence="2">
    <location>
        <begin position="1"/>
        <end position="33"/>
    </location>
</feature>